<feature type="non-terminal residue" evidence="1">
    <location>
        <position position="1"/>
    </location>
</feature>
<reference evidence="1" key="1">
    <citation type="submission" date="2021-06" db="EMBL/GenBank/DDBJ databases">
        <authorList>
            <person name="Kallberg Y."/>
            <person name="Tangrot J."/>
            <person name="Rosling A."/>
        </authorList>
    </citation>
    <scope>NUCLEOTIDE SEQUENCE</scope>
    <source>
        <strain evidence="1">AU212A</strain>
    </source>
</reference>
<name>A0ACA9PRS3_9GLOM</name>
<evidence type="ECO:0000313" key="2">
    <source>
        <dbReference type="Proteomes" id="UP000789860"/>
    </source>
</evidence>
<protein>
    <submittedName>
        <fullName evidence="1">1480_t:CDS:1</fullName>
    </submittedName>
</protein>
<feature type="non-terminal residue" evidence="1">
    <location>
        <position position="52"/>
    </location>
</feature>
<dbReference type="Proteomes" id="UP000789860">
    <property type="component" value="Unassembled WGS sequence"/>
</dbReference>
<sequence length="52" mass="5962">NMDKTSLAFDMPSPVTFKKCRAKTVSIRTTGHEKAYFTVILRYLADRTKLLP</sequence>
<comment type="caution">
    <text evidence="1">The sequence shown here is derived from an EMBL/GenBank/DDBJ whole genome shotgun (WGS) entry which is preliminary data.</text>
</comment>
<proteinExistence type="predicted"/>
<keyword evidence="2" id="KW-1185">Reference proteome</keyword>
<dbReference type="EMBL" id="CAJVPM010045628">
    <property type="protein sequence ID" value="CAG8716891.1"/>
    <property type="molecule type" value="Genomic_DNA"/>
</dbReference>
<evidence type="ECO:0000313" key="1">
    <source>
        <dbReference type="EMBL" id="CAG8716891.1"/>
    </source>
</evidence>
<accession>A0ACA9PRS3</accession>
<gene>
    <name evidence="1" type="ORF">SCALOS_LOCUS11098</name>
</gene>
<organism evidence="1 2">
    <name type="scientific">Scutellospora calospora</name>
    <dbReference type="NCBI Taxonomy" id="85575"/>
    <lineage>
        <taxon>Eukaryota</taxon>
        <taxon>Fungi</taxon>
        <taxon>Fungi incertae sedis</taxon>
        <taxon>Mucoromycota</taxon>
        <taxon>Glomeromycotina</taxon>
        <taxon>Glomeromycetes</taxon>
        <taxon>Diversisporales</taxon>
        <taxon>Gigasporaceae</taxon>
        <taxon>Scutellospora</taxon>
    </lineage>
</organism>